<dbReference type="Proteomes" id="UP000499080">
    <property type="component" value="Unassembled WGS sequence"/>
</dbReference>
<dbReference type="Gene3D" id="3.30.420.10">
    <property type="entry name" value="Ribonuclease H-like superfamily/Ribonuclease H"/>
    <property type="match status" value="1"/>
</dbReference>
<sequence>MLCGIQNNVATSCRYRKISDTNRARNPLQPKKCLTSPLRWQEIYTFGCHYLEFSDKSPYSMENHDRHIYRVIILQQQVSSARGAVGAYLDFVDDNACPHRATIVDEYLHEEDIIRLEWTAFFSDLNPVEHVWDILGRRVVAHYPPARASTITNSRVEGPIVRIAGLFGTQLPRLCTDSLAAHGKLTL</sequence>
<evidence type="ECO:0008006" key="3">
    <source>
        <dbReference type="Google" id="ProtNLM"/>
    </source>
</evidence>
<evidence type="ECO:0000313" key="1">
    <source>
        <dbReference type="EMBL" id="GBO14049.1"/>
    </source>
</evidence>
<dbReference type="OrthoDB" id="4843387at2759"/>
<dbReference type="EMBL" id="BGPR01038241">
    <property type="protein sequence ID" value="GBO14049.1"/>
    <property type="molecule type" value="Genomic_DNA"/>
</dbReference>
<dbReference type="AlphaFoldDB" id="A0A4Y2ULZ3"/>
<comment type="caution">
    <text evidence="1">The sequence shown here is derived from an EMBL/GenBank/DDBJ whole genome shotgun (WGS) entry which is preliminary data.</text>
</comment>
<name>A0A4Y2ULZ3_ARAVE</name>
<keyword evidence="2" id="KW-1185">Reference proteome</keyword>
<protein>
    <recommendedName>
        <fullName evidence="3">Tc1-like transposase DDE domain-containing protein</fullName>
    </recommendedName>
</protein>
<accession>A0A4Y2ULZ3</accession>
<evidence type="ECO:0000313" key="2">
    <source>
        <dbReference type="Proteomes" id="UP000499080"/>
    </source>
</evidence>
<proteinExistence type="predicted"/>
<organism evidence="1 2">
    <name type="scientific">Araneus ventricosus</name>
    <name type="common">Orbweaver spider</name>
    <name type="synonym">Epeira ventricosa</name>
    <dbReference type="NCBI Taxonomy" id="182803"/>
    <lineage>
        <taxon>Eukaryota</taxon>
        <taxon>Metazoa</taxon>
        <taxon>Ecdysozoa</taxon>
        <taxon>Arthropoda</taxon>
        <taxon>Chelicerata</taxon>
        <taxon>Arachnida</taxon>
        <taxon>Araneae</taxon>
        <taxon>Araneomorphae</taxon>
        <taxon>Entelegynae</taxon>
        <taxon>Araneoidea</taxon>
        <taxon>Araneidae</taxon>
        <taxon>Araneus</taxon>
    </lineage>
</organism>
<reference evidence="1 2" key="1">
    <citation type="journal article" date="2019" name="Sci. Rep.">
        <title>Orb-weaving spider Araneus ventricosus genome elucidates the spidroin gene catalogue.</title>
        <authorList>
            <person name="Kono N."/>
            <person name="Nakamura H."/>
            <person name="Ohtoshi R."/>
            <person name="Moran D.A.P."/>
            <person name="Shinohara A."/>
            <person name="Yoshida Y."/>
            <person name="Fujiwara M."/>
            <person name="Mori M."/>
            <person name="Tomita M."/>
            <person name="Arakawa K."/>
        </authorList>
    </citation>
    <scope>NUCLEOTIDE SEQUENCE [LARGE SCALE GENOMIC DNA]</scope>
</reference>
<dbReference type="GO" id="GO:0003676">
    <property type="term" value="F:nucleic acid binding"/>
    <property type="evidence" value="ECO:0007669"/>
    <property type="project" value="InterPro"/>
</dbReference>
<dbReference type="InterPro" id="IPR036397">
    <property type="entry name" value="RNaseH_sf"/>
</dbReference>
<gene>
    <name evidence="1" type="ORF">AVEN_91357_1</name>
</gene>